<organism evidence="1 2">
    <name type="scientific">Sphingopyxis macrogoltabida</name>
    <name type="common">Sphingomonas macrogoltabidus</name>
    <dbReference type="NCBI Taxonomy" id="33050"/>
    <lineage>
        <taxon>Bacteria</taxon>
        <taxon>Pseudomonadati</taxon>
        <taxon>Pseudomonadota</taxon>
        <taxon>Alphaproteobacteria</taxon>
        <taxon>Sphingomonadales</taxon>
        <taxon>Sphingomonadaceae</taxon>
        <taxon>Sphingopyxis</taxon>
    </lineage>
</organism>
<sequence>MTATQIFDPSDPAWLAHRYDAATDRLVYRHVPRDRYADGPFLTDELIGSQPESLLARSDGVEAARAGAGAVHFLFHSAFCASTMAVQALDLPGLCMGLSEPVLLNDITGIRRRGERQGADLARLLDEALSLLSRRWDDDRAVIIKPSNILTALMTPALALRPDARALLLYAPLPTFLASVARKGLWCRLWARELLEGLLRDGLVDLGFEAKDYFRLGDLQVAAVGWLVQHRQFAALTEHFPDRVRTLDSGRLLADPATLLAQFLDFAKVAEPQDAYNRLAAHPALTRHSKTGANFSPDARGAEQVAARAAHGDEIDKVHEWARAVAVKAGISMTLPLPLTG</sequence>
<dbReference type="AlphaFoldDB" id="A0A2W5L4M1"/>
<name>A0A2W5L4M1_SPHMC</name>
<protein>
    <submittedName>
        <fullName evidence="1">Uncharacterized protein</fullName>
    </submittedName>
</protein>
<proteinExistence type="predicted"/>
<gene>
    <name evidence="1" type="ORF">DI569_02425</name>
</gene>
<evidence type="ECO:0000313" key="1">
    <source>
        <dbReference type="EMBL" id="PZQ24262.1"/>
    </source>
</evidence>
<dbReference type="EMBL" id="QFPJ01000003">
    <property type="protein sequence ID" value="PZQ24262.1"/>
    <property type="molecule type" value="Genomic_DNA"/>
</dbReference>
<comment type="caution">
    <text evidence="1">The sequence shown here is derived from an EMBL/GenBank/DDBJ whole genome shotgun (WGS) entry which is preliminary data.</text>
</comment>
<reference evidence="1 2" key="1">
    <citation type="submission" date="2017-08" db="EMBL/GenBank/DDBJ databases">
        <title>Infants hospitalized years apart are colonized by the same room-sourced microbial strains.</title>
        <authorList>
            <person name="Brooks B."/>
            <person name="Olm M.R."/>
            <person name="Firek B.A."/>
            <person name="Baker R."/>
            <person name="Thomas B.C."/>
            <person name="Morowitz M.J."/>
            <person name="Banfield J.F."/>
        </authorList>
    </citation>
    <scope>NUCLEOTIDE SEQUENCE [LARGE SCALE GENOMIC DNA]</scope>
    <source>
        <strain evidence="1">S2_005_003_R2_47</strain>
    </source>
</reference>
<accession>A0A2W5L4M1</accession>
<evidence type="ECO:0000313" key="2">
    <source>
        <dbReference type="Proteomes" id="UP000248597"/>
    </source>
</evidence>
<dbReference type="Proteomes" id="UP000248597">
    <property type="component" value="Unassembled WGS sequence"/>
</dbReference>